<reference evidence="6" key="1">
    <citation type="submission" date="2020-02" db="EMBL/GenBank/DDBJ databases">
        <authorList>
            <person name="Meier V. D."/>
        </authorList>
    </citation>
    <scope>NUCLEOTIDE SEQUENCE</scope>
    <source>
        <strain evidence="6">AVDCRST_MAG43</strain>
    </source>
</reference>
<dbReference type="InterPro" id="IPR039383">
    <property type="entry name" value="FHIT"/>
</dbReference>
<dbReference type="SUPFAM" id="SSF54197">
    <property type="entry name" value="HIT-like"/>
    <property type="match status" value="1"/>
</dbReference>
<protein>
    <submittedName>
        <fullName evidence="6">FIG049476: HIT family protein</fullName>
    </submittedName>
</protein>
<feature type="binding site" evidence="3">
    <location>
        <position position="66"/>
    </location>
    <ligand>
        <name>substrate</name>
    </ligand>
</feature>
<dbReference type="Pfam" id="PF01230">
    <property type="entry name" value="HIT"/>
    <property type="match status" value="1"/>
</dbReference>
<feature type="domain" description="HIT" evidence="5">
    <location>
        <begin position="39"/>
        <end position="149"/>
    </location>
</feature>
<name>A0A6J4USZ2_9BACT</name>
<dbReference type="InterPro" id="IPR036265">
    <property type="entry name" value="HIT-like_sf"/>
</dbReference>
<dbReference type="PROSITE" id="PS51084">
    <property type="entry name" value="HIT_2"/>
    <property type="match status" value="1"/>
</dbReference>
<dbReference type="GO" id="GO:0003824">
    <property type="term" value="F:catalytic activity"/>
    <property type="evidence" value="ECO:0007669"/>
    <property type="project" value="InterPro"/>
</dbReference>
<evidence type="ECO:0000256" key="1">
    <source>
        <dbReference type="ARBA" id="ARBA00022741"/>
    </source>
</evidence>
<evidence type="ECO:0000256" key="3">
    <source>
        <dbReference type="PIRSR" id="PIRSR639383-2"/>
    </source>
</evidence>
<dbReference type="Gene3D" id="3.30.428.10">
    <property type="entry name" value="HIT-like"/>
    <property type="match status" value="1"/>
</dbReference>
<dbReference type="PANTHER" id="PTHR42997:SF1">
    <property type="entry name" value="AP-4-A PHOSPHORYLASE"/>
    <property type="match status" value="1"/>
</dbReference>
<dbReference type="CDD" id="cd01275">
    <property type="entry name" value="FHIT"/>
    <property type="match status" value="1"/>
</dbReference>
<feature type="binding site" evidence="3">
    <location>
        <position position="138"/>
    </location>
    <ligand>
        <name>substrate</name>
    </ligand>
</feature>
<feature type="active site" description="Tele-AMP-histidine intermediate" evidence="2">
    <location>
        <position position="136"/>
    </location>
</feature>
<organism evidence="6">
    <name type="scientific">uncultured Thermomicrobiales bacterium</name>
    <dbReference type="NCBI Taxonomy" id="1645740"/>
    <lineage>
        <taxon>Bacteria</taxon>
        <taxon>Pseudomonadati</taxon>
        <taxon>Thermomicrobiota</taxon>
        <taxon>Thermomicrobia</taxon>
        <taxon>Thermomicrobiales</taxon>
        <taxon>environmental samples</taxon>
    </lineage>
</organism>
<dbReference type="GO" id="GO:0000166">
    <property type="term" value="F:nucleotide binding"/>
    <property type="evidence" value="ECO:0007669"/>
    <property type="project" value="UniProtKB-KW"/>
</dbReference>
<evidence type="ECO:0000313" key="6">
    <source>
        <dbReference type="EMBL" id="CAA9557191.1"/>
    </source>
</evidence>
<evidence type="ECO:0000256" key="4">
    <source>
        <dbReference type="PROSITE-ProRule" id="PRU00464"/>
    </source>
</evidence>
<keyword evidence="1" id="KW-0547">Nucleotide-binding</keyword>
<evidence type="ECO:0000259" key="5">
    <source>
        <dbReference type="PROSITE" id="PS51084"/>
    </source>
</evidence>
<evidence type="ECO:0000256" key="2">
    <source>
        <dbReference type="PIRSR" id="PIRSR639383-1"/>
    </source>
</evidence>
<feature type="short sequence motif" description="Histidine triad motif" evidence="4">
    <location>
        <begin position="134"/>
        <end position="138"/>
    </location>
</feature>
<accession>A0A6J4USZ2</accession>
<dbReference type="AlphaFoldDB" id="A0A6J4USZ2"/>
<gene>
    <name evidence="6" type="ORF">AVDCRST_MAG43-1560</name>
</gene>
<proteinExistence type="predicted"/>
<dbReference type="PANTHER" id="PTHR42997">
    <property type="entry name" value="HIT FAMILY HYDROLASE"/>
    <property type="match status" value="1"/>
</dbReference>
<sequence length="295" mass="31805">MIDRTPPDPTDNSGPFRQRLWTPWRMVYVGGGTKEPGCVFCNRLSSDLDVNSLIVYRTELTFIIMNLYPYNTGHVMVVPRAHVQDLAALDPVTLAELADLGAALTTALRRILGCDGFNVGMNIGSAAGAGIADHLHQHIVPRWNGDANFMPIVGSTKVLPETLPATYAKIRAEFCRERSASTTATVVVFDPDLNTVLLDGGALPRVMLDPETAVWRSIVQSLGPKAANLQIGGWAGPDETSADDHTAPAVACITTGLRPAATGLHMVNLDREELQLLADTDRRLIATSRDRLGSA</sequence>
<dbReference type="InterPro" id="IPR011146">
    <property type="entry name" value="HIT-like"/>
</dbReference>
<dbReference type="EMBL" id="CADCWI010000083">
    <property type="protein sequence ID" value="CAA9557191.1"/>
    <property type="molecule type" value="Genomic_DNA"/>
</dbReference>
<dbReference type="InterPro" id="IPR052908">
    <property type="entry name" value="AP-4-A_phosphorylase"/>
</dbReference>